<organism evidence="1">
    <name type="scientific">marine metagenome</name>
    <dbReference type="NCBI Taxonomy" id="408172"/>
    <lineage>
        <taxon>unclassified sequences</taxon>
        <taxon>metagenomes</taxon>
        <taxon>ecological metagenomes</taxon>
    </lineage>
</organism>
<accession>A0A382JZZ0</accession>
<dbReference type="AlphaFoldDB" id="A0A382JZZ0"/>
<evidence type="ECO:0000313" key="1">
    <source>
        <dbReference type="EMBL" id="SVC17399.1"/>
    </source>
</evidence>
<sequence>MWISCEKGEYMETLRCKDDVLPKANSLFVNNCGDQYYILTAYKHCDKHYVTAVLIPVEPETYEVDDGREGDVYTAIEMYDKIMESR</sequence>
<reference evidence="1" key="1">
    <citation type="submission" date="2018-05" db="EMBL/GenBank/DDBJ databases">
        <authorList>
            <person name="Lanie J.A."/>
            <person name="Ng W.-L."/>
            <person name="Kazmierczak K.M."/>
            <person name="Andrzejewski T.M."/>
            <person name="Davidsen T.M."/>
            <person name="Wayne K.J."/>
            <person name="Tettelin H."/>
            <person name="Glass J.I."/>
            <person name="Rusch D."/>
            <person name="Podicherti R."/>
            <person name="Tsui H.-C.T."/>
            <person name="Winkler M.E."/>
        </authorList>
    </citation>
    <scope>NUCLEOTIDE SEQUENCE</scope>
</reference>
<name>A0A382JZZ0_9ZZZZ</name>
<dbReference type="EMBL" id="UINC01077354">
    <property type="protein sequence ID" value="SVC17399.1"/>
    <property type="molecule type" value="Genomic_DNA"/>
</dbReference>
<gene>
    <name evidence="1" type="ORF">METZ01_LOCUS270253</name>
</gene>
<proteinExistence type="predicted"/>
<protein>
    <submittedName>
        <fullName evidence="1">Uncharacterized protein</fullName>
    </submittedName>
</protein>